<keyword evidence="5 6" id="KW-0472">Membrane</keyword>
<comment type="subcellular location">
    <subcellularLocation>
        <location evidence="1">Cell membrane</location>
        <topology evidence="1">Multi-pass membrane protein</topology>
    </subcellularLocation>
</comment>
<feature type="transmembrane region" description="Helical" evidence="6">
    <location>
        <begin position="92"/>
        <end position="113"/>
    </location>
</feature>
<evidence type="ECO:0000256" key="4">
    <source>
        <dbReference type="ARBA" id="ARBA00022989"/>
    </source>
</evidence>
<dbReference type="InterPro" id="IPR002797">
    <property type="entry name" value="Polysacc_synth"/>
</dbReference>
<feature type="transmembrane region" description="Helical" evidence="6">
    <location>
        <begin position="158"/>
        <end position="175"/>
    </location>
</feature>
<dbReference type="GO" id="GO:0005886">
    <property type="term" value="C:plasma membrane"/>
    <property type="evidence" value="ECO:0007669"/>
    <property type="project" value="UniProtKB-SubCell"/>
</dbReference>
<feature type="transmembrane region" description="Helical" evidence="6">
    <location>
        <begin position="181"/>
        <end position="199"/>
    </location>
</feature>
<sequence length="448" mass="50443">MIAKLLHIIKEKNFASLIANVSVAALGLLSFMLLARQLDKTFFGEWILFITLASFVDLLRFGMTSTSTVRLLSGASKDRVKVLLGSSYKINLILWLIITVVCYLLFFVLSYFVNDLSSGYMLFLKWYPVLALLNLSWNNACTLFQAEQNFLRMMLVKLSNIGLFSLFLLLNYLFFNLGSNYIIAAFLTTNFIASAWVILKKWDGLRFLKYQDKATVKELINFGKYSMGTLVGSSLLKSADTFIIGLSPIMGSAAIAMYAIPLKLTDVLGIPLRSLTMTAYPKMSKKMLNNDINGARKTFYAYSGAITIIFLPIALVCFLLAKDLILFLGGESYAAYIDELVIVFRIFTAYTILLPVDRFAGVMLDSANKPQLNMIKVIIMTIANIVMNCIAVFYFESLILVAVGTVVFTLIGIGLSFIYLKRELQIHSRYIIPESIHFFKNINSFFPR</sequence>
<accession>A0A1I7GEC6</accession>
<evidence type="ECO:0000256" key="1">
    <source>
        <dbReference type="ARBA" id="ARBA00004651"/>
    </source>
</evidence>
<evidence type="ECO:0000313" key="8">
    <source>
        <dbReference type="Proteomes" id="UP000199138"/>
    </source>
</evidence>
<feature type="transmembrane region" description="Helical" evidence="6">
    <location>
        <begin position="377"/>
        <end position="395"/>
    </location>
</feature>
<dbReference type="PANTHER" id="PTHR30250:SF11">
    <property type="entry name" value="O-ANTIGEN TRANSPORTER-RELATED"/>
    <property type="match status" value="1"/>
</dbReference>
<dbReference type="Proteomes" id="UP000199138">
    <property type="component" value="Unassembled WGS sequence"/>
</dbReference>
<dbReference type="STRING" id="1224947.SAMN05216480_104137"/>
<dbReference type="PANTHER" id="PTHR30250">
    <property type="entry name" value="PST FAMILY PREDICTED COLANIC ACID TRANSPORTER"/>
    <property type="match status" value="1"/>
</dbReference>
<dbReference type="Pfam" id="PF01943">
    <property type="entry name" value="Polysacc_synt"/>
    <property type="match status" value="1"/>
</dbReference>
<evidence type="ECO:0000256" key="3">
    <source>
        <dbReference type="ARBA" id="ARBA00022692"/>
    </source>
</evidence>
<protein>
    <submittedName>
        <fullName evidence="7">Membrane protein involved in the export of O-antigen and teichoic acid</fullName>
    </submittedName>
</protein>
<keyword evidence="4 6" id="KW-1133">Transmembrane helix</keyword>
<proteinExistence type="predicted"/>
<feature type="transmembrane region" description="Helical" evidence="6">
    <location>
        <begin position="14"/>
        <end position="34"/>
    </location>
</feature>
<dbReference type="EMBL" id="FPBK01000004">
    <property type="protein sequence ID" value="SFU46616.1"/>
    <property type="molecule type" value="Genomic_DNA"/>
</dbReference>
<dbReference type="AlphaFoldDB" id="A0A1I7GEC6"/>
<feature type="transmembrane region" description="Helical" evidence="6">
    <location>
        <begin position="401"/>
        <end position="420"/>
    </location>
</feature>
<name>A0A1I7GEC6_9FLAO</name>
<feature type="transmembrane region" description="Helical" evidence="6">
    <location>
        <begin position="46"/>
        <end position="72"/>
    </location>
</feature>
<keyword evidence="3 6" id="KW-0812">Transmembrane</keyword>
<feature type="transmembrane region" description="Helical" evidence="6">
    <location>
        <begin position="333"/>
        <end position="356"/>
    </location>
</feature>
<feature type="transmembrane region" description="Helical" evidence="6">
    <location>
        <begin position="242"/>
        <end position="260"/>
    </location>
</feature>
<gene>
    <name evidence="7" type="ORF">SAMN05216480_104137</name>
</gene>
<keyword evidence="2" id="KW-1003">Cell membrane</keyword>
<evidence type="ECO:0000256" key="6">
    <source>
        <dbReference type="SAM" id="Phobius"/>
    </source>
</evidence>
<dbReference type="OrthoDB" id="629958at2"/>
<evidence type="ECO:0000313" key="7">
    <source>
        <dbReference type="EMBL" id="SFU46616.1"/>
    </source>
</evidence>
<feature type="transmembrane region" description="Helical" evidence="6">
    <location>
        <begin position="299"/>
        <end position="321"/>
    </location>
</feature>
<evidence type="ECO:0000256" key="5">
    <source>
        <dbReference type="ARBA" id="ARBA00023136"/>
    </source>
</evidence>
<dbReference type="RefSeq" id="WP_093024600.1">
    <property type="nucleotide sequence ID" value="NZ_FPBK01000004.1"/>
</dbReference>
<reference evidence="7 8" key="1">
    <citation type="submission" date="2016-10" db="EMBL/GenBank/DDBJ databases">
        <authorList>
            <person name="de Groot N.N."/>
        </authorList>
    </citation>
    <scope>NUCLEOTIDE SEQUENCE [LARGE SCALE GENOMIC DNA]</scope>
    <source>
        <strain evidence="7 8">CGMCC 1.12333</strain>
    </source>
</reference>
<evidence type="ECO:0000256" key="2">
    <source>
        <dbReference type="ARBA" id="ARBA00022475"/>
    </source>
</evidence>
<keyword evidence="8" id="KW-1185">Reference proteome</keyword>
<organism evidence="7 8">
    <name type="scientific">Pustulibacterium marinum</name>
    <dbReference type="NCBI Taxonomy" id="1224947"/>
    <lineage>
        <taxon>Bacteria</taxon>
        <taxon>Pseudomonadati</taxon>
        <taxon>Bacteroidota</taxon>
        <taxon>Flavobacteriia</taxon>
        <taxon>Flavobacteriales</taxon>
        <taxon>Flavobacteriaceae</taxon>
        <taxon>Pustulibacterium</taxon>
    </lineage>
</organism>
<dbReference type="InterPro" id="IPR050833">
    <property type="entry name" value="Poly_Biosynth_Transport"/>
</dbReference>